<gene>
    <name evidence="3" type="ORF">TCMB3V08_LOCUS2992</name>
</gene>
<feature type="compositionally biased region" description="Basic and acidic residues" evidence="1">
    <location>
        <begin position="100"/>
        <end position="109"/>
    </location>
</feature>
<keyword evidence="2" id="KW-0472">Membrane</keyword>
<dbReference type="EMBL" id="OE179986">
    <property type="protein sequence ID" value="CAD7570287.1"/>
    <property type="molecule type" value="Genomic_DNA"/>
</dbReference>
<evidence type="ECO:0000256" key="2">
    <source>
        <dbReference type="SAM" id="Phobius"/>
    </source>
</evidence>
<feature type="transmembrane region" description="Helical" evidence="2">
    <location>
        <begin position="351"/>
        <end position="373"/>
    </location>
</feature>
<name>A0A7R9J0K0_TIMCA</name>
<reference evidence="3" key="1">
    <citation type="submission" date="2020-11" db="EMBL/GenBank/DDBJ databases">
        <authorList>
            <person name="Tran Van P."/>
        </authorList>
    </citation>
    <scope>NUCLEOTIDE SEQUENCE</scope>
</reference>
<dbReference type="AlphaFoldDB" id="A0A7R9J0K0"/>
<feature type="region of interest" description="Disordered" evidence="1">
    <location>
        <begin position="100"/>
        <end position="190"/>
    </location>
</feature>
<feature type="region of interest" description="Disordered" evidence="1">
    <location>
        <begin position="254"/>
        <end position="316"/>
    </location>
</feature>
<evidence type="ECO:0000256" key="1">
    <source>
        <dbReference type="SAM" id="MobiDB-lite"/>
    </source>
</evidence>
<organism evidence="3">
    <name type="scientific">Timema californicum</name>
    <name type="common">California timema</name>
    <name type="synonym">Walking stick</name>
    <dbReference type="NCBI Taxonomy" id="61474"/>
    <lineage>
        <taxon>Eukaryota</taxon>
        <taxon>Metazoa</taxon>
        <taxon>Ecdysozoa</taxon>
        <taxon>Arthropoda</taxon>
        <taxon>Hexapoda</taxon>
        <taxon>Insecta</taxon>
        <taxon>Pterygota</taxon>
        <taxon>Neoptera</taxon>
        <taxon>Polyneoptera</taxon>
        <taxon>Phasmatodea</taxon>
        <taxon>Timematodea</taxon>
        <taxon>Timematoidea</taxon>
        <taxon>Timematidae</taxon>
        <taxon>Timema</taxon>
    </lineage>
</organism>
<feature type="compositionally biased region" description="Polar residues" evidence="1">
    <location>
        <begin position="276"/>
        <end position="292"/>
    </location>
</feature>
<evidence type="ECO:0000313" key="3">
    <source>
        <dbReference type="EMBL" id="CAD7570287.1"/>
    </source>
</evidence>
<feature type="compositionally biased region" description="Polar residues" evidence="1">
    <location>
        <begin position="254"/>
        <end position="263"/>
    </location>
</feature>
<keyword evidence="2" id="KW-0812">Transmembrane</keyword>
<accession>A0A7R9J0K0</accession>
<feature type="transmembrane region" description="Helical" evidence="2">
    <location>
        <begin position="420"/>
        <end position="441"/>
    </location>
</feature>
<keyword evidence="2" id="KW-1133">Transmembrane helix</keyword>
<feature type="transmembrane region" description="Helical" evidence="2">
    <location>
        <begin position="385"/>
        <end position="408"/>
    </location>
</feature>
<proteinExistence type="predicted"/>
<sequence length="463" mass="51267">MVHLAGNMASTRQNGYNNYAFSTQYDYDCDEDYEQSVTVYTGSRPSTSHNNGQVNYCYEDEHYVVNSNHHQQQPQRCWLKREPPIGAPTAMRLVETTRYIPDKSDDFKPRTQRRLLSPTRREEPAPDINRNVIVSPAARRLNDASKSPRPQEVLAQPIRRSYSVVVPPSHEEEEPLHSHPPPGIPRRSSTTVLSNTYRRNPEPLTPPPQRRNTTIAHRYEDILPPQTPKKSSFMLIDFTTPKKCPPQTCQRQDTCLSSASKDPNVTPRKNAKLISPLTTPNKNIPSPHTPSAGTEVREGSGVPAEEHGGHLPQQDPGARHRVSFLEVAMCVSYQESKGVLDHLADNEGRRYFLDLGLLSGFTSLLLGGAGFRARASQWLPNRNYTSGYILLTIFSMLSSAGLVILSTLRPKPGTALADMIGGAICGVSGLSLLLAGLGVVASQCCKYPPPDNRVQHCAEGFVV</sequence>
<protein>
    <submittedName>
        <fullName evidence="3">(California timema) hypothetical protein</fullName>
    </submittedName>
</protein>